<keyword evidence="3" id="KW-1185">Reference proteome</keyword>
<protein>
    <recommendedName>
        <fullName evidence="1">Reverse transcriptase zinc-binding domain-containing protein</fullName>
    </recommendedName>
</protein>
<evidence type="ECO:0000259" key="1">
    <source>
        <dbReference type="Pfam" id="PF13966"/>
    </source>
</evidence>
<evidence type="ECO:0000313" key="2">
    <source>
        <dbReference type="EMBL" id="KAK3222348.1"/>
    </source>
</evidence>
<comment type="caution">
    <text evidence="2">The sequence shown here is derived from an EMBL/GenBank/DDBJ whole genome shotgun (WGS) entry which is preliminary data.</text>
</comment>
<gene>
    <name evidence="2" type="ORF">Dsin_009373</name>
</gene>
<accession>A0AAE0AQU4</accession>
<reference evidence="2" key="1">
    <citation type="journal article" date="2023" name="Plant J.">
        <title>Genome sequences and population genomics provide insights into the demographic history, inbreeding, and mutation load of two 'living fossil' tree species of Dipteronia.</title>
        <authorList>
            <person name="Feng Y."/>
            <person name="Comes H.P."/>
            <person name="Chen J."/>
            <person name="Zhu S."/>
            <person name="Lu R."/>
            <person name="Zhang X."/>
            <person name="Li P."/>
            <person name="Qiu J."/>
            <person name="Olsen K.M."/>
            <person name="Qiu Y."/>
        </authorList>
    </citation>
    <scope>NUCLEOTIDE SEQUENCE</scope>
    <source>
        <strain evidence="2">NBL</strain>
    </source>
</reference>
<proteinExistence type="predicted"/>
<dbReference type="Proteomes" id="UP001281410">
    <property type="component" value="Unassembled WGS sequence"/>
</dbReference>
<dbReference type="EMBL" id="JANJYJ010000003">
    <property type="protein sequence ID" value="KAK3222348.1"/>
    <property type="molecule type" value="Genomic_DNA"/>
</dbReference>
<organism evidence="2 3">
    <name type="scientific">Dipteronia sinensis</name>
    <dbReference type="NCBI Taxonomy" id="43782"/>
    <lineage>
        <taxon>Eukaryota</taxon>
        <taxon>Viridiplantae</taxon>
        <taxon>Streptophyta</taxon>
        <taxon>Embryophyta</taxon>
        <taxon>Tracheophyta</taxon>
        <taxon>Spermatophyta</taxon>
        <taxon>Magnoliopsida</taxon>
        <taxon>eudicotyledons</taxon>
        <taxon>Gunneridae</taxon>
        <taxon>Pentapetalae</taxon>
        <taxon>rosids</taxon>
        <taxon>malvids</taxon>
        <taxon>Sapindales</taxon>
        <taxon>Sapindaceae</taxon>
        <taxon>Hippocastanoideae</taxon>
        <taxon>Acereae</taxon>
        <taxon>Dipteronia</taxon>
    </lineage>
</organism>
<feature type="domain" description="Reverse transcriptase zinc-binding" evidence="1">
    <location>
        <begin position="13"/>
        <end position="81"/>
    </location>
</feature>
<name>A0AAE0AQU4_9ROSI</name>
<dbReference type="AlphaFoldDB" id="A0AAE0AQU4"/>
<evidence type="ECO:0000313" key="3">
    <source>
        <dbReference type="Proteomes" id="UP001281410"/>
    </source>
</evidence>
<dbReference type="InterPro" id="IPR026960">
    <property type="entry name" value="RVT-Znf"/>
</dbReference>
<sequence length="161" mass="18721">MASSDTRPSTSGHQSMESCWISVWRLLMPPKVDIFLRRACKNWIPTRVNLVRRKIPVGAIYPICNRYQETIMHALWGCLNMEEVRKQCGFVKGLRSETSVDFKAFLAFCSQNLHGNELPLFSNILWRIWFLQNQKIHGTSELSISNVYSWSYDFFILLLGS</sequence>
<dbReference type="Pfam" id="PF13966">
    <property type="entry name" value="zf-RVT"/>
    <property type="match status" value="1"/>
</dbReference>